<proteinExistence type="predicted"/>
<evidence type="ECO:0000256" key="1">
    <source>
        <dbReference type="ARBA" id="ARBA00022670"/>
    </source>
</evidence>
<dbReference type="FunFam" id="3.60.20.30:FF:000001">
    <property type="entry name" value="Isoaspartyl peptidase/L-asparaginase"/>
    <property type="match status" value="1"/>
</dbReference>
<dbReference type="EMBL" id="BSEC01000001">
    <property type="protein sequence ID" value="GLI92441.1"/>
    <property type="molecule type" value="Genomic_DNA"/>
</dbReference>
<dbReference type="Proteomes" id="UP001144323">
    <property type="component" value="Unassembled WGS sequence"/>
</dbReference>
<keyword evidence="2" id="KW-0378">Hydrolase</keyword>
<dbReference type="RefSeq" id="WP_281801662.1">
    <property type="nucleotide sequence ID" value="NZ_BSEC01000001.1"/>
</dbReference>
<dbReference type="InterPro" id="IPR000246">
    <property type="entry name" value="Peptidase_T2"/>
</dbReference>
<feature type="binding site" evidence="6">
    <location>
        <begin position="219"/>
        <end position="222"/>
    </location>
    <ligand>
        <name>substrate</name>
    </ligand>
</feature>
<keyword evidence="1" id="KW-0645">Protease</keyword>
<keyword evidence="3" id="KW-0068">Autocatalytic cleavage</keyword>
<dbReference type="GO" id="GO:0008233">
    <property type="term" value="F:peptidase activity"/>
    <property type="evidence" value="ECO:0007669"/>
    <property type="project" value="UniProtKB-KW"/>
</dbReference>
<dbReference type="PANTHER" id="PTHR10188:SF6">
    <property type="entry name" value="N(4)-(BETA-N-ACETYLGLUCOSAMINYL)-L-ASPARAGINASE"/>
    <property type="match status" value="1"/>
</dbReference>
<feature type="binding site" evidence="6">
    <location>
        <begin position="196"/>
        <end position="199"/>
    </location>
    <ligand>
        <name>substrate</name>
    </ligand>
</feature>
<evidence type="ECO:0000256" key="5">
    <source>
        <dbReference type="PIRSR" id="PIRSR600246-1"/>
    </source>
</evidence>
<evidence type="ECO:0000256" key="2">
    <source>
        <dbReference type="ARBA" id="ARBA00022801"/>
    </source>
</evidence>
<dbReference type="GO" id="GO:0016811">
    <property type="term" value="F:hydrolase activity, acting on carbon-nitrogen (but not peptide) bonds, in linear amides"/>
    <property type="evidence" value="ECO:0007669"/>
    <property type="project" value="UniProtKB-ARBA"/>
</dbReference>
<organism evidence="8 9">
    <name type="scientific">Methylocystis echinoides</name>
    <dbReference type="NCBI Taxonomy" id="29468"/>
    <lineage>
        <taxon>Bacteria</taxon>
        <taxon>Pseudomonadati</taxon>
        <taxon>Pseudomonadota</taxon>
        <taxon>Alphaproteobacteria</taxon>
        <taxon>Hyphomicrobiales</taxon>
        <taxon>Methylocystaceae</taxon>
        <taxon>Methylocystis</taxon>
    </lineage>
</organism>
<comment type="caution">
    <text evidence="8">The sequence shown here is derived from an EMBL/GenBank/DDBJ whole genome shotgun (WGS) entry which is preliminary data.</text>
</comment>
<feature type="site" description="Cleavage; by autolysis" evidence="7">
    <location>
        <begin position="167"/>
        <end position="168"/>
    </location>
</feature>
<dbReference type="AlphaFoldDB" id="A0A9W6GSX8"/>
<gene>
    <name evidence="8" type="ORF">LMG27198_14330</name>
</gene>
<accession>A0A9W6GSX8</accession>
<dbReference type="InterPro" id="IPR029055">
    <property type="entry name" value="Ntn_hydrolases_N"/>
</dbReference>
<dbReference type="Gene3D" id="3.60.20.30">
    <property type="entry name" value="(Glycosyl)asparaginase"/>
    <property type="match status" value="1"/>
</dbReference>
<dbReference type="PANTHER" id="PTHR10188">
    <property type="entry name" value="L-ASPARAGINASE"/>
    <property type="match status" value="1"/>
</dbReference>
<evidence type="ECO:0000256" key="6">
    <source>
        <dbReference type="PIRSR" id="PIRSR600246-2"/>
    </source>
</evidence>
<evidence type="ECO:0000313" key="8">
    <source>
        <dbReference type="EMBL" id="GLI92441.1"/>
    </source>
</evidence>
<dbReference type="CDD" id="cd04512">
    <property type="entry name" value="Ntn_Asparaginase_2_like"/>
    <property type="match status" value="1"/>
</dbReference>
<protein>
    <recommendedName>
        <fullName evidence="4">Isoaspartyl peptidase</fullName>
    </recommendedName>
</protein>
<evidence type="ECO:0000313" key="9">
    <source>
        <dbReference type="Proteomes" id="UP001144323"/>
    </source>
</evidence>
<keyword evidence="9" id="KW-1185">Reference proteome</keyword>
<evidence type="ECO:0000256" key="4">
    <source>
        <dbReference type="ARBA" id="ARBA00069124"/>
    </source>
</evidence>
<name>A0A9W6GSX8_9HYPH</name>
<evidence type="ECO:0000256" key="7">
    <source>
        <dbReference type="PIRSR" id="PIRSR600246-3"/>
    </source>
</evidence>
<dbReference type="GO" id="GO:0006508">
    <property type="term" value="P:proteolysis"/>
    <property type="evidence" value="ECO:0007669"/>
    <property type="project" value="UniProtKB-KW"/>
</dbReference>
<sequence length="297" mass="30395">MSHMLVIHGGAGAIRAPERYAPSLRRIVEAGARLLEEGAGALDVVSHCVALLEDDPLFNAGCGSVLNAEGEAFCDASIMDGRSLAAGAVAGVKGVRNPVRLARLVMETTPHVFMIGAGAERLGRAHRLAFEADSYFVTPARLEELARTKARGAVTLDHAEPVSGKLGTVGAVARDGAGNLAAATSTGGLVNQMSGRVGDSPVIGAGVYADNESCAISCTGVGEKFLRTCLARTAALFVETQGLAAPEAAKAAVAYLMRRVRGSGGLIMVDRAGRCGVAHSTPGLLWASAENGTIHAP</sequence>
<dbReference type="SUPFAM" id="SSF56235">
    <property type="entry name" value="N-terminal nucleophile aminohydrolases (Ntn hydrolases)"/>
    <property type="match status" value="1"/>
</dbReference>
<dbReference type="Pfam" id="PF01112">
    <property type="entry name" value="Asparaginase_2"/>
    <property type="match status" value="1"/>
</dbReference>
<feature type="active site" description="Nucleophile" evidence="5">
    <location>
        <position position="168"/>
    </location>
</feature>
<reference evidence="8" key="1">
    <citation type="journal article" date="2023" name="Int. J. Syst. Evol. Microbiol.">
        <title>Methylocystis iwaonis sp. nov., a type II methane-oxidizing bacterium from surface soil of a rice paddy field in Japan, and emended description of the genus Methylocystis (ex Whittenbury et al. 1970) Bowman et al. 1993.</title>
        <authorList>
            <person name="Kaise H."/>
            <person name="Sawadogo J.B."/>
            <person name="Alam M.S."/>
            <person name="Ueno C."/>
            <person name="Dianou D."/>
            <person name="Shinjo R."/>
            <person name="Asakawa S."/>
        </authorList>
    </citation>
    <scope>NUCLEOTIDE SEQUENCE</scope>
    <source>
        <strain evidence="8">LMG27198</strain>
    </source>
</reference>
<evidence type="ECO:0000256" key="3">
    <source>
        <dbReference type="ARBA" id="ARBA00022813"/>
    </source>
</evidence>